<feature type="compositionally biased region" description="Acidic residues" evidence="1">
    <location>
        <begin position="1289"/>
        <end position="1303"/>
    </location>
</feature>
<dbReference type="RefSeq" id="WP_290003130.1">
    <property type="nucleotide sequence ID" value="NZ_JAUEPH010000013.1"/>
</dbReference>
<reference evidence="4" key="1">
    <citation type="submission" date="2023-06" db="EMBL/GenBank/DDBJ databases">
        <title>Robiginitalea aurantiacus sp. nov. and Algoriphagus sediminis sp. nov., isolated from coastal sediment.</title>
        <authorList>
            <person name="Zhou Z.Y."/>
            <person name="An J."/>
            <person name="Jia Y.W."/>
            <person name="Du Z.J."/>
        </authorList>
    </citation>
    <scope>NUCLEOTIDE SEQUENCE</scope>
    <source>
        <strain evidence="4">C2-7</strain>
    </source>
</reference>
<evidence type="ECO:0000256" key="1">
    <source>
        <dbReference type="SAM" id="MobiDB-lite"/>
    </source>
</evidence>
<dbReference type="PANTHER" id="PTHR34819:SF3">
    <property type="entry name" value="CELL SURFACE PROTEIN"/>
    <property type="match status" value="1"/>
</dbReference>
<gene>
    <name evidence="4" type="ORF">QVH07_17585</name>
</gene>
<feature type="region of interest" description="Disordered" evidence="1">
    <location>
        <begin position="894"/>
        <end position="919"/>
    </location>
</feature>
<dbReference type="InterPro" id="IPR047589">
    <property type="entry name" value="DUF11_rpt"/>
</dbReference>
<dbReference type="NCBIfam" id="TIGR01451">
    <property type="entry name" value="B_ant_repeat"/>
    <property type="match status" value="8"/>
</dbReference>
<dbReference type="EMBL" id="JAUEPH010000013">
    <property type="protein sequence ID" value="MDN3205971.1"/>
    <property type="molecule type" value="Genomic_DNA"/>
</dbReference>
<accession>A0ABT7YHI4</accession>
<dbReference type="Gene3D" id="2.60.40.1120">
    <property type="entry name" value="Carboxypeptidase-like, regulatory domain"/>
    <property type="match status" value="1"/>
</dbReference>
<feature type="region of interest" description="Disordered" evidence="1">
    <location>
        <begin position="1281"/>
        <end position="1318"/>
    </location>
</feature>
<dbReference type="Proteomes" id="UP001171916">
    <property type="component" value="Unassembled WGS sequence"/>
</dbReference>
<dbReference type="Gene3D" id="2.60.40.10">
    <property type="entry name" value="Immunoglobulins"/>
    <property type="match status" value="1"/>
</dbReference>
<dbReference type="Pfam" id="PF13585">
    <property type="entry name" value="CHU_C"/>
    <property type="match status" value="1"/>
</dbReference>
<dbReference type="SUPFAM" id="SSF49478">
    <property type="entry name" value="Cna protein B-type domain"/>
    <property type="match status" value="1"/>
</dbReference>
<dbReference type="InterPro" id="IPR055354">
    <property type="entry name" value="DUF7507"/>
</dbReference>
<comment type="caution">
    <text evidence="4">The sequence shown here is derived from an EMBL/GenBank/DDBJ whole genome shotgun (WGS) entry which is preliminary data.</text>
</comment>
<feature type="region of interest" description="Disordered" evidence="1">
    <location>
        <begin position="1153"/>
        <end position="1190"/>
    </location>
</feature>
<feature type="domain" description="DUF7507" evidence="3">
    <location>
        <begin position="799"/>
        <end position="902"/>
    </location>
</feature>
<dbReference type="InterPro" id="IPR051172">
    <property type="entry name" value="Chlamydia_OmcB"/>
</dbReference>
<feature type="domain" description="DUF7507" evidence="3">
    <location>
        <begin position="61"/>
        <end position="170"/>
    </location>
</feature>
<feature type="domain" description="DUF11" evidence="2">
    <location>
        <begin position="1843"/>
        <end position="1962"/>
    </location>
</feature>
<dbReference type="PANTHER" id="PTHR34819">
    <property type="entry name" value="LARGE CYSTEINE-RICH PERIPLASMIC PROTEIN OMCB"/>
    <property type="match status" value="1"/>
</dbReference>
<feature type="domain" description="DUF7507" evidence="3">
    <location>
        <begin position="1191"/>
        <end position="1290"/>
    </location>
</feature>
<sequence length="2059" mass="221828">MTETWVYTATYSVKQSDIEAGEIVNQAEAEGFFGQQSDSDLSGSTVETDEDTIVDICQDSGIKVVKTSDQDPGSEDCIALIPGTEITYTFTVTNEGNVGLGFVEVTDELEGLSDLSEPVKTGGNDDDILDVDETWTYTATYTVQEGDIQLGEIENTVEVTAITGDEEIVRDEDTLTIPLCQEAGIRIVKTSDQEPTGEDDCLDLEESDIVTYTFTVTNAGDVPLSNVTVTDPLTDLSAIELQSGDINNDDILDLTEIWVYTATYSVKQSDIDAGEIVNQATAEGFFGQEKVMDLSGTTVDTDDETIIPICQEEGLDITKTVLSNDDEVDGIVSFEIEVTNTGNVSLFDVVVTDETAFANAPDAEKDQYIWTISELTPGASETFQVDIEITQELFEAECYENTATAKVFEILDEFIPQDVPGQGSDSDDLPVRVRLSDEASAEACFTLETGLSIQKDVVSSMGVEGRDYYESVGDEIVYKYIITNTGNVNLTGPIQVTDDKIPNIPAVNQDLAIGESVEVTASYFVVQDDFEAPERFVTNTAFATAQFGQEEVKSNEDSETVRAVIIILDRVNTFCELDAPYIEWELEGFNLDLLDQNLGPNPLTMIWRDKDGIEITRVENVGFSGVMLFPGAEVNEDGYGTQWPGWDLQNGQWVQGDFRFAAVREPGTTVEWVLNPEVSSPVAYPGATDECNPNPNPPLAVDDDMTSTPVVSELGFEDIVNVLDNDELNGQVGLNTTQVDITIVTESNPGVIILDPATGLVDVAPGTPSGIYTLEYRICTNPNPTNCDTAIVTVLVVTPSIEILKDGVFTDENNDGFAQVGESVTYTFTVINTGDIELNNITIEDDKVEVQGGPLNGLGAGQSDSNTFSASYILTQNDIDEGLVLNIATVKGEGPGGYPVEDESEDPTPVESPSDPDCPDCTETEIPQNPAIEILKDGLFNDENNDGFGQVGETITYKFTVSNVGNVTLSNVTVTDAKVDVQGGPLASLAVGATDSNTFFATYVLTQSDIDNGVVLNIATAKGTSPKGVEVEDQSEDPTPVESPSDPDCPDCTETEIPQNPAIEILKDGEFQDENGDGFGQVGETITYTFTVSNTGNVTLSNVTITDAKVDVQGGPIALAPGQTDNTTFTASYVLTQSDVDNGLVLNIATAKGTSPKGVEVEDQSEDPTPVESPSDPDCPDCTETEIPQDPSIEILKDGVFSDANEDGVAQVGETVVYTFTVTNTGNVTLSGITVEDDLVTVTGGPIDLAPGETDTDTFSAVYVLTQEDIDRGWVANIALARGDAPGGDPEDPSDDITDDSEDPTPIPERPDDSDCEGDCTFTDIPQNPALTIVKTADKTVVENAGEVITYTIEVSNSGNLTLTNIMVEDPLTGLEEEIDELVPGESVSLNTTYTVTTADLVAQEPILNVAKASADDPTGEDEEGIEAEDEEVVEIGDCIELITGIVFNAITDSPIANVPMTLVPQGNTPGETLIVLTDAEGRYVFKGIPAGNYLLQVQDANLNAQGLFNFQKSSLSFISVEECSTIVDDFPYAPFEGIVLGDFVWYDLNEDGIQNEWFDANDDGQVTLNDPTAGPITISEWEWFDLNGDGRYDGPENEGELNKAGLAGNATPGQPGNITVTGPNGFESNQIVGILGYWRERIGATEDDGFDDQGGALYGEYTAVIVPDPVLSASASAMEATGLVKILPDAGARMTDINGVRLEEQCGLTTDDTVDATVTAEDRVHLDMDFGLICRLVEIEIIANDDDFGEYFVSYGGPLGNILENDILDGVVNPDPDLVDFEFTDLDGVVGLLIDENGDLSLIPGVNEAREYRLRYVLRETAFPDNNDDAFVVFRLLNDQVDLSVEKTSFEAEIYEGDEFEYEIRLSNVGGTPATNVELVDDLPGAVTYLSSEVVSVSDPQIEVGTPSVSGSRITWSIPFLPAEGEVVIRVLVKAGDAGTITNIAEVNAEEEDIEPNNNRDDDVNEILPFRIPNVITPDLQDGDNDTFEILGLGKFVSNEIVIINRYGDHVLEQEDYRNDWNAPGQVSGTYFYILKVVDRQGEEHEFRGWIQVIKGDK</sequence>
<proteinExistence type="predicted"/>
<dbReference type="Pfam" id="PF01345">
    <property type="entry name" value="DUF11"/>
    <property type="match status" value="1"/>
</dbReference>
<evidence type="ECO:0000259" key="3">
    <source>
        <dbReference type="Pfam" id="PF24346"/>
    </source>
</evidence>
<name>A0ABT7YHI4_9BACT</name>
<organism evidence="4 5">
    <name type="scientific">Algoriphagus sediminis</name>
    <dbReference type="NCBI Taxonomy" id="3057113"/>
    <lineage>
        <taxon>Bacteria</taxon>
        <taxon>Pseudomonadati</taxon>
        <taxon>Bacteroidota</taxon>
        <taxon>Cytophagia</taxon>
        <taxon>Cytophagales</taxon>
        <taxon>Cyclobacteriaceae</taxon>
        <taxon>Algoriphagus</taxon>
    </lineage>
</organism>
<feature type="domain" description="DUF7507" evidence="3">
    <location>
        <begin position="1060"/>
        <end position="1163"/>
    </location>
</feature>
<dbReference type="InterPro" id="IPR013783">
    <property type="entry name" value="Ig-like_fold"/>
</dbReference>
<evidence type="ECO:0000259" key="2">
    <source>
        <dbReference type="Pfam" id="PF01345"/>
    </source>
</evidence>
<feature type="domain" description="DUF7507" evidence="3">
    <location>
        <begin position="469"/>
        <end position="551"/>
    </location>
</feature>
<feature type="domain" description="DUF7507" evidence="3">
    <location>
        <begin position="929"/>
        <end position="1033"/>
    </location>
</feature>
<dbReference type="InterPro" id="IPR001434">
    <property type="entry name" value="OmcB-like_DUF11"/>
</dbReference>
<evidence type="ECO:0000313" key="5">
    <source>
        <dbReference type="Proteomes" id="UP001171916"/>
    </source>
</evidence>
<feature type="domain" description="DUF7507" evidence="3">
    <location>
        <begin position="183"/>
        <end position="285"/>
    </location>
</feature>
<dbReference type="Pfam" id="PF24346">
    <property type="entry name" value="DUF7507"/>
    <property type="match status" value="9"/>
</dbReference>
<keyword evidence="5" id="KW-1185">Reference proteome</keyword>
<feature type="region of interest" description="Disordered" evidence="1">
    <location>
        <begin position="1023"/>
        <end position="1056"/>
    </location>
</feature>
<feature type="domain" description="DUF7507" evidence="3">
    <location>
        <begin position="315"/>
        <end position="406"/>
    </location>
</feature>
<feature type="domain" description="DUF7507" evidence="3">
    <location>
        <begin position="1328"/>
        <end position="1421"/>
    </location>
</feature>
<protein>
    <submittedName>
        <fullName evidence="4">Gliding motility-associated C-terminal domain-containing protein</fullName>
    </submittedName>
</protein>
<evidence type="ECO:0000313" key="4">
    <source>
        <dbReference type="EMBL" id="MDN3205971.1"/>
    </source>
</evidence>